<evidence type="ECO:0000256" key="7">
    <source>
        <dbReference type="ARBA" id="ARBA00047715"/>
    </source>
</evidence>
<dbReference type="STRING" id="857265.WG78_06710"/>
<dbReference type="GO" id="GO:0008710">
    <property type="term" value="F:8-amino-7-oxononanoate synthase activity"/>
    <property type="evidence" value="ECO:0007669"/>
    <property type="project" value="UniProtKB-UniRule"/>
</dbReference>
<comment type="cofactor">
    <cofactor evidence="1 8 9">
        <name>pyridoxal 5'-phosphate</name>
        <dbReference type="ChEBI" id="CHEBI:597326"/>
    </cofactor>
</comment>
<dbReference type="Pfam" id="PF00155">
    <property type="entry name" value="Aminotran_1_2"/>
    <property type="match status" value="1"/>
</dbReference>
<evidence type="ECO:0000259" key="10">
    <source>
        <dbReference type="Pfam" id="PF00155"/>
    </source>
</evidence>
<dbReference type="GO" id="GO:0009102">
    <property type="term" value="P:biotin biosynthetic process"/>
    <property type="evidence" value="ECO:0007669"/>
    <property type="project" value="UniProtKB-UniRule"/>
</dbReference>
<dbReference type="Gene3D" id="3.40.640.10">
    <property type="entry name" value="Type I PLP-dependent aspartate aminotransferase-like (Major domain)"/>
    <property type="match status" value="1"/>
</dbReference>
<evidence type="ECO:0000313" key="12">
    <source>
        <dbReference type="Proteomes" id="UP000037939"/>
    </source>
</evidence>
<dbReference type="Proteomes" id="UP000037939">
    <property type="component" value="Unassembled WGS sequence"/>
</dbReference>
<dbReference type="PANTHER" id="PTHR13693:SF100">
    <property type="entry name" value="8-AMINO-7-OXONONANOATE SYNTHASE"/>
    <property type="match status" value="1"/>
</dbReference>
<comment type="catalytic activity">
    <reaction evidence="7 8">
        <text>6-carboxyhexanoyl-[ACP] + L-alanine + H(+) = (8S)-8-amino-7-oxononanoate + holo-[ACP] + CO2</text>
        <dbReference type="Rhea" id="RHEA:42288"/>
        <dbReference type="Rhea" id="RHEA-COMP:9685"/>
        <dbReference type="Rhea" id="RHEA-COMP:9955"/>
        <dbReference type="ChEBI" id="CHEBI:15378"/>
        <dbReference type="ChEBI" id="CHEBI:16526"/>
        <dbReference type="ChEBI" id="CHEBI:57972"/>
        <dbReference type="ChEBI" id="CHEBI:64479"/>
        <dbReference type="ChEBI" id="CHEBI:78846"/>
        <dbReference type="ChEBI" id="CHEBI:149468"/>
        <dbReference type="EC" id="2.3.1.47"/>
    </reaction>
</comment>
<dbReference type="UniPathway" id="UPA00078"/>
<dbReference type="InterPro" id="IPR004839">
    <property type="entry name" value="Aminotransferase_I/II_large"/>
</dbReference>
<dbReference type="InterPro" id="IPR004723">
    <property type="entry name" value="AONS_Archaea/Proteobacteria"/>
</dbReference>
<evidence type="ECO:0000256" key="6">
    <source>
        <dbReference type="ARBA" id="ARBA00022898"/>
    </source>
</evidence>
<dbReference type="NCBIfam" id="TIGR00858">
    <property type="entry name" value="bioF"/>
    <property type="match status" value="1"/>
</dbReference>
<dbReference type="InterPro" id="IPR015422">
    <property type="entry name" value="PyrdxlP-dep_Trfase_small"/>
</dbReference>
<dbReference type="SUPFAM" id="SSF53383">
    <property type="entry name" value="PLP-dependent transferases"/>
    <property type="match status" value="1"/>
</dbReference>
<dbReference type="HAMAP" id="MF_01693">
    <property type="entry name" value="BioF_aminotrans_2"/>
    <property type="match status" value="1"/>
</dbReference>
<evidence type="ECO:0000256" key="9">
    <source>
        <dbReference type="PIRSR" id="PIRSR604723-51"/>
    </source>
</evidence>
<dbReference type="AlphaFoldDB" id="A0A0N1JT55"/>
<reference evidence="11 12" key="1">
    <citation type="submission" date="2015-07" db="EMBL/GenBank/DDBJ databases">
        <title>Draft genome sequence of the Amantichitinum ursilacus IGB-41, a new chitin-degrading bacterium.</title>
        <authorList>
            <person name="Kirstahler P."/>
            <person name="Guenther M."/>
            <person name="Grumaz C."/>
            <person name="Rupp S."/>
            <person name="Zibek S."/>
            <person name="Sohn K."/>
        </authorList>
    </citation>
    <scope>NUCLEOTIDE SEQUENCE [LARGE SCALE GENOMIC DNA]</scope>
    <source>
        <strain evidence="11 12">IGB-41</strain>
    </source>
</reference>
<gene>
    <name evidence="8 11" type="primary">bioF</name>
    <name evidence="11" type="ORF">WG78_06710</name>
</gene>
<feature type="binding site" evidence="8">
    <location>
        <position position="214"/>
    </location>
    <ligand>
        <name>pyridoxal 5'-phosphate</name>
        <dbReference type="ChEBI" id="CHEBI:597326"/>
    </ligand>
</feature>
<dbReference type="InterPro" id="IPR050087">
    <property type="entry name" value="AON_synthase_class-II"/>
</dbReference>
<accession>A0A0N1JT55</accession>
<dbReference type="InterPro" id="IPR022834">
    <property type="entry name" value="AONS_Proteobacteria"/>
</dbReference>
<evidence type="ECO:0000256" key="1">
    <source>
        <dbReference type="ARBA" id="ARBA00001933"/>
    </source>
</evidence>
<comment type="caution">
    <text evidence="11">The sequence shown here is derived from an EMBL/GenBank/DDBJ whole genome shotgun (WGS) entry which is preliminary data.</text>
</comment>
<evidence type="ECO:0000256" key="5">
    <source>
        <dbReference type="ARBA" id="ARBA00022756"/>
    </source>
</evidence>
<dbReference type="PANTHER" id="PTHR13693">
    <property type="entry name" value="CLASS II AMINOTRANSFERASE/8-AMINO-7-OXONONANOATE SYNTHASE"/>
    <property type="match status" value="1"/>
</dbReference>
<dbReference type="InterPro" id="IPR015424">
    <property type="entry name" value="PyrdxlP-dep_Trfase"/>
</dbReference>
<dbReference type="Gene3D" id="3.90.1150.10">
    <property type="entry name" value="Aspartate Aminotransferase, domain 1"/>
    <property type="match status" value="1"/>
</dbReference>
<feature type="binding site" evidence="8">
    <location>
        <begin position="115"/>
        <end position="116"/>
    </location>
    <ligand>
        <name>pyridoxal 5'-phosphate</name>
        <dbReference type="ChEBI" id="CHEBI:597326"/>
    </ligand>
</feature>
<dbReference type="EC" id="2.3.1.47" evidence="8"/>
<evidence type="ECO:0000256" key="4">
    <source>
        <dbReference type="ARBA" id="ARBA00022679"/>
    </source>
</evidence>
<comment type="function">
    <text evidence="8">Catalyzes the decarboxylative condensation of pimeloyl-[acyl-carrier protein] and L-alanine to produce 8-amino-7-oxononanoate (AON), [acyl-carrier protein], and carbon dioxide.</text>
</comment>
<protein>
    <recommendedName>
        <fullName evidence="8">8-amino-7-oxononanoate synthase</fullName>
        <shortName evidence="8">AONS</shortName>
        <ecNumber evidence="8">2.3.1.47</ecNumber>
    </recommendedName>
    <alternativeName>
        <fullName evidence="8">7-keto-8-amino-pelargonic acid synthase</fullName>
        <shortName evidence="8">7-KAP synthase</shortName>
        <shortName evidence="8">KAPA synthase</shortName>
    </alternativeName>
    <alternativeName>
        <fullName evidence="8">8-amino-7-ketopelargonate synthase</fullName>
    </alternativeName>
</protein>
<dbReference type="PATRIC" id="fig|857265.3.peg.1380"/>
<feature type="binding site" evidence="8">
    <location>
        <position position="358"/>
    </location>
    <ligand>
        <name>substrate</name>
    </ligand>
</feature>
<keyword evidence="12" id="KW-1185">Reference proteome</keyword>
<dbReference type="EMBL" id="LAQT01000003">
    <property type="protein sequence ID" value="KPC54320.1"/>
    <property type="molecule type" value="Genomic_DNA"/>
</dbReference>
<organism evidence="11 12">
    <name type="scientific">Amantichitinum ursilacus</name>
    <dbReference type="NCBI Taxonomy" id="857265"/>
    <lineage>
        <taxon>Bacteria</taxon>
        <taxon>Pseudomonadati</taxon>
        <taxon>Pseudomonadota</taxon>
        <taxon>Betaproteobacteria</taxon>
        <taxon>Neisseriales</taxon>
        <taxon>Chitinibacteraceae</taxon>
        <taxon>Amantichitinum</taxon>
    </lineage>
</organism>
<dbReference type="GO" id="GO:0030170">
    <property type="term" value="F:pyridoxal phosphate binding"/>
    <property type="evidence" value="ECO:0007669"/>
    <property type="project" value="UniProtKB-UniRule"/>
</dbReference>
<comment type="similarity">
    <text evidence="8">Belongs to the class-II pyridoxal-phosphate-dependent aminotransferase family. BioF subfamily.</text>
</comment>
<keyword evidence="5 8" id="KW-0093">Biotin biosynthesis</keyword>
<proteinExistence type="inferred from homology"/>
<name>A0A0N1JT55_9NEIS</name>
<comment type="subunit">
    <text evidence="3 8">Homodimer.</text>
</comment>
<keyword evidence="11" id="KW-0012">Acyltransferase</keyword>
<feature type="domain" description="Aminotransferase class I/classII large" evidence="10">
    <location>
        <begin position="50"/>
        <end position="383"/>
    </location>
</feature>
<feature type="binding site" evidence="8">
    <location>
        <position position="28"/>
    </location>
    <ligand>
        <name>substrate</name>
    </ligand>
</feature>
<comment type="pathway">
    <text evidence="2 8">Cofactor biosynthesis; biotin biosynthesis.</text>
</comment>
<feature type="binding site" evidence="8">
    <location>
        <position position="241"/>
    </location>
    <ligand>
        <name>pyridoxal 5'-phosphate</name>
        <dbReference type="ChEBI" id="CHEBI:597326"/>
    </ligand>
</feature>
<dbReference type="OrthoDB" id="9807157at2"/>
<feature type="modified residue" description="N6-(pyridoxal phosphate)lysine" evidence="8 9">
    <location>
        <position position="244"/>
    </location>
</feature>
<dbReference type="RefSeq" id="WP_053937002.1">
    <property type="nucleotide sequence ID" value="NZ_LAQT01000003.1"/>
</dbReference>
<evidence type="ECO:0000256" key="2">
    <source>
        <dbReference type="ARBA" id="ARBA00004746"/>
    </source>
</evidence>
<dbReference type="InterPro" id="IPR015421">
    <property type="entry name" value="PyrdxlP-dep_Trfase_major"/>
</dbReference>
<keyword evidence="6 8" id="KW-0663">Pyridoxal phosphate</keyword>
<feature type="binding site" evidence="8">
    <location>
        <position position="186"/>
    </location>
    <ligand>
        <name>pyridoxal 5'-phosphate</name>
        <dbReference type="ChEBI" id="CHEBI:597326"/>
    </ligand>
</feature>
<evidence type="ECO:0000256" key="3">
    <source>
        <dbReference type="ARBA" id="ARBA00011738"/>
    </source>
</evidence>
<evidence type="ECO:0000256" key="8">
    <source>
        <dbReference type="HAMAP-Rule" id="MF_01693"/>
    </source>
</evidence>
<sequence length="405" mass="42446">MAINPHASSPFAALADELTQRRADHLYRQRPLLQSPQGPVVTVAGRTLNNFCSNDYLGLAHHPALVAAAREAVAQWGVGSGASHLVCGHQQPHQDAEDALAAFVGKPAALTFATGYLGNLAVITGLVGREDAVFADKLNHASLNDACLLSRATFKRYAHNNLTQLAHLLANTPARRKLIVADAVFSMDGDQAPLAELLALAEAHDAWLFIDDAHGFGVLGEGRGAMAAAGLDSPRIVYLATLGKAAGGAGAFVAAEAVVIDYLINHARPYIYTTAAPALLGAVTQASLRVIQTEPERRVALQAHIELLRVRLLAAGVALMPSSTPIQPVLMPDSATALAASQALRQRGHWVAAIRPPTVPMPRLRITLSAAHNTATVAQLADDLIEILRDLPAMPGGAAAPGDPA</sequence>
<keyword evidence="4 8" id="KW-0808">Transferase</keyword>
<feature type="binding site" evidence="8">
    <location>
        <position position="140"/>
    </location>
    <ligand>
        <name>substrate</name>
    </ligand>
</feature>
<evidence type="ECO:0000313" key="11">
    <source>
        <dbReference type="EMBL" id="KPC54320.1"/>
    </source>
</evidence>